<comment type="caution">
    <text evidence="1">The sequence shown here is derived from an EMBL/GenBank/DDBJ whole genome shotgun (WGS) entry which is preliminary data.</text>
</comment>
<evidence type="ECO:0000313" key="2">
    <source>
        <dbReference type="Proteomes" id="UP000287168"/>
    </source>
</evidence>
<proteinExistence type="predicted"/>
<gene>
    <name evidence="1" type="ORF">EP867_17315</name>
</gene>
<dbReference type="Proteomes" id="UP000287168">
    <property type="component" value="Unassembled WGS sequence"/>
</dbReference>
<dbReference type="AlphaFoldDB" id="A0A451GH22"/>
<name>A0A451GH22_9RHOB</name>
<reference evidence="1 2" key="1">
    <citation type="journal article" date="2015" name="Int. J. Syst. Evol. Microbiol.">
        <title>Gemmobacter intermedius sp. nov., isolated from a white stork (Ciconia ciconia).</title>
        <authorList>
            <person name="Kampfer P."/>
            <person name="Jerzak L."/>
            <person name="Wilharm G."/>
            <person name="Golke J."/>
            <person name="Busse H.J."/>
            <person name="Glaeser S.P."/>
        </authorList>
    </citation>
    <scope>NUCLEOTIDE SEQUENCE [LARGE SCALE GENOMIC DNA]</scope>
    <source>
        <strain evidence="1 2">119/4</strain>
    </source>
</reference>
<dbReference type="RefSeq" id="WP_128490720.1">
    <property type="nucleotide sequence ID" value="NZ_JBHLXB010000018.1"/>
</dbReference>
<protein>
    <submittedName>
        <fullName evidence="1">Uncharacterized protein</fullName>
    </submittedName>
</protein>
<organism evidence="1 2">
    <name type="scientific">Falsigemmobacter intermedius</name>
    <dbReference type="NCBI Taxonomy" id="1553448"/>
    <lineage>
        <taxon>Bacteria</taxon>
        <taxon>Pseudomonadati</taxon>
        <taxon>Pseudomonadota</taxon>
        <taxon>Alphaproteobacteria</taxon>
        <taxon>Rhodobacterales</taxon>
        <taxon>Paracoccaceae</taxon>
        <taxon>Falsigemmobacter</taxon>
    </lineage>
</organism>
<sequence>MSAPLSALDTAWLHARDAFGAAALKPGASEFDTPESKFWISEMDRFQDMIEVAEVRTQEDAAAMIKFIWTDANADGENCPQVRKSVLSAVKEWAAKH</sequence>
<dbReference type="EMBL" id="SBLC01000049">
    <property type="protein sequence ID" value="RWY37345.1"/>
    <property type="molecule type" value="Genomic_DNA"/>
</dbReference>
<accession>A0A451GH22</accession>
<evidence type="ECO:0000313" key="1">
    <source>
        <dbReference type="EMBL" id="RWY37345.1"/>
    </source>
</evidence>
<keyword evidence="2" id="KW-1185">Reference proteome</keyword>